<evidence type="ECO:0000256" key="1">
    <source>
        <dbReference type="ARBA" id="ARBA00001947"/>
    </source>
</evidence>
<dbReference type="EC" id="3.5.1.16" evidence="6"/>
<dbReference type="InterPro" id="IPR011650">
    <property type="entry name" value="Peptidase_M20_dimer"/>
</dbReference>
<evidence type="ECO:0000256" key="4">
    <source>
        <dbReference type="ARBA" id="ARBA00022833"/>
    </source>
</evidence>
<keyword evidence="3 6" id="KW-0378">Hydrolase</keyword>
<feature type="domain" description="Peptidase M20 dimerisation" evidence="5">
    <location>
        <begin position="163"/>
        <end position="266"/>
    </location>
</feature>
<dbReference type="AlphaFoldDB" id="A0A6J4QJR9"/>
<dbReference type="InterPro" id="IPR036264">
    <property type="entry name" value="Bact_exopeptidase_dim_dom"/>
</dbReference>
<comment type="cofactor">
    <cofactor evidence="1">
        <name>Zn(2+)</name>
        <dbReference type="ChEBI" id="CHEBI:29105"/>
    </cofactor>
</comment>
<keyword evidence="2" id="KW-0479">Metal-binding</keyword>
<dbReference type="PANTHER" id="PTHR43808">
    <property type="entry name" value="ACETYLORNITHINE DEACETYLASE"/>
    <property type="match status" value="1"/>
</dbReference>
<dbReference type="InterPro" id="IPR050072">
    <property type="entry name" value="Peptidase_M20A"/>
</dbReference>
<dbReference type="PANTHER" id="PTHR43808:SF28">
    <property type="entry name" value="[LYSW]-LYSINE_[LYSW]-ORNITHINE HYDROLASE"/>
    <property type="match status" value="1"/>
</dbReference>
<organism evidence="6">
    <name type="scientific">uncultured Rubrobacteraceae bacterium</name>
    <dbReference type="NCBI Taxonomy" id="349277"/>
    <lineage>
        <taxon>Bacteria</taxon>
        <taxon>Bacillati</taxon>
        <taxon>Actinomycetota</taxon>
        <taxon>Rubrobacteria</taxon>
        <taxon>Rubrobacterales</taxon>
        <taxon>Rubrobacteraceae</taxon>
        <taxon>environmental samples</taxon>
    </lineage>
</organism>
<dbReference type="Pfam" id="PF01546">
    <property type="entry name" value="Peptidase_M20"/>
    <property type="match status" value="1"/>
</dbReference>
<dbReference type="NCBIfam" id="NF009555">
    <property type="entry name" value="PRK13004.1"/>
    <property type="match status" value="1"/>
</dbReference>
<evidence type="ECO:0000259" key="5">
    <source>
        <dbReference type="Pfam" id="PF07687"/>
    </source>
</evidence>
<gene>
    <name evidence="6" type="ORF">AVDCRST_MAG02-390</name>
</gene>
<evidence type="ECO:0000256" key="3">
    <source>
        <dbReference type="ARBA" id="ARBA00022801"/>
    </source>
</evidence>
<evidence type="ECO:0000256" key="2">
    <source>
        <dbReference type="ARBA" id="ARBA00022723"/>
    </source>
</evidence>
<keyword evidence="4" id="KW-0862">Zinc</keyword>
<sequence length="388" mass="40267">MNEKALVDFALRLVGAASPSGREGAVADLVTGEMGRLGFEVGRDELGNVTGTLDAGPGPCVLVDSHMDTVGVTDPGAWSRSPEGELAEDRVYGRGAMDMKGPLASSVHGIAALRGRLRRGKAVVSATVAEELVEGPATERVAGRVRPDFAVVCEATSLGVARGQRGRAELKVEVFGMATHSSRPDLGVNAAEAMVDAARALRGVPAPRHGVLGEGILVLTDVVSRPYPGLSVVPDYCVATFDRRTLPGETQEDVLSPVREAVGRALRGTGATGEVSVAVDDFETYTGARVTAPNFAPAWYFDEAAEVVRRTREGLCRVGLPGETTHYAFCTNGSGTAGRLGIPTVGFGPGDAELAHRADEHVEVGQLVAGARGYAAIAERLTAGETGA</sequence>
<proteinExistence type="predicted"/>
<accession>A0A6J4QJR9</accession>
<dbReference type="InterPro" id="IPR001261">
    <property type="entry name" value="ArgE/DapE_CS"/>
</dbReference>
<dbReference type="GO" id="GO:0046872">
    <property type="term" value="F:metal ion binding"/>
    <property type="evidence" value="ECO:0007669"/>
    <property type="project" value="UniProtKB-KW"/>
</dbReference>
<dbReference type="SUPFAM" id="SSF53187">
    <property type="entry name" value="Zn-dependent exopeptidases"/>
    <property type="match status" value="1"/>
</dbReference>
<dbReference type="Gene3D" id="3.30.70.360">
    <property type="match status" value="1"/>
</dbReference>
<evidence type="ECO:0000313" key="6">
    <source>
        <dbReference type="EMBL" id="CAA9445433.1"/>
    </source>
</evidence>
<dbReference type="Pfam" id="PF07687">
    <property type="entry name" value="M20_dimer"/>
    <property type="match status" value="1"/>
</dbReference>
<dbReference type="Gene3D" id="3.40.630.10">
    <property type="entry name" value="Zn peptidases"/>
    <property type="match status" value="1"/>
</dbReference>
<dbReference type="PROSITE" id="PS00758">
    <property type="entry name" value="ARGE_DAPE_CPG2_1"/>
    <property type="match status" value="1"/>
</dbReference>
<dbReference type="EMBL" id="CADCVH010000010">
    <property type="protein sequence ID" value="CAA9445433.1"/>
    <property type="molecule type" value="Genomic_DNA"/>
</dbReference>
<reference evidence="6" key="1">
    <citation type="submission" date="2020-02" db="EMBL/GenBank/DDBJ databases">
        <authorList>
            <person name="Meier V. D."/>
        </authorList>
    </citation>
    <scope>NUCLEOTIDE SEQUENCE</scope>
    <source>
        <strain evidence="6">AVDCRST_MAG02</strain>
    </source>
</reference>
<dbReference type="SUPFAM" id="SSF55031">
    <property type="entry name" value="Bacterial exopeptidase dimerisation domain"/>
    <property type="match status" value="1"/>
</dbReference>
<dbReference type="GO" id="GO:0008777">
    <property type="term" value="F:acetylornithine deacetylase activity"/>
    <property type="evidence" value="ECO:0007669"/>
    <property type="project" value="UniProtKB-EC"/>
</dbReference>
<dbReference type="InterPro" id="IPR002933">
    <property type="entry name" value="Peptidase_M20"/>
</dbReference>
<protein>
    <submittedName>
        <fullName evidence="6">Acetylornithine deacetylase</fullName>
        <ecNumber evidence="6">3.5.1.16</ecNumber>
    </submittedName>
</protein>
<name>A0A6J4QJR9_9ACTN</name>